<accession>X1CNF8</accession>
<comment type="caution">
    <text evidence="2">The sequence shown here is derived from an EMBL/GenBank/DDBJ whole genome shotgun (WGS) entry which is preliminary data.</text>
</comment>
<dbReference type="Gene3D" id="3.90.1150.10">
    <property type="entry name" value="Aspartate Aminotransferase, domain 1"/>
    <property type="match status" value="1"/>
</dbReference>
<protein>
    <recommendedName>
        <fullName evidence="3">Histidinol-phosphate transaminase</fullName>
    </recommendedName>
</protein>
<dbReference type="InterPro" id="IPR015422">
    <property type="entry name" value="PyrdxlP-dep_Trfase_small"/>
</dbReference>
<evidence type="ECO:0000313" key="2">
    <source>
        <dbReference type="EMBL" id="GAG94462.1"/>
    </source>
</evidence>
<feature type="region of interest" description="Disordered" evidence="1">
    <location>
        <begin position="16"/>
        <end position="43"/>
    </location>
</feature>
<evidence type="ECO:0000256" key="1">
    <source>
        <dbReference type="SAM" id="MobiDB-lite"/>
    </source>
</evidence>
<name>X1CNF8_9ZZZZ</name>
<dbReference type="AlphaFoldDB" id="X1CNF8"/>
<reference evidence="2" key="1">
    <citation type="journal article" date="2014" name="Front. Microbiol.">
        <title>High frequency of phylogenetically diverse reductive dehalogenase-homologous genes in deep subseafloor sedimentary metagenomes.</title>
        <authorList>
            <person name="Kawai M."/>
            <person name="Futagami T."/>
            <person name="Toyoda A."/>
            <person name="Takaki Y."/>
            <person name="Nishi S."/>
            <person name="Hori S."/>
            <person name="Arai W."/>
            <person name="Tsubouchi T."/>
            <person name="Morono Y."/>
            <person name="Uchiyama I."/>
            <person name="Ito T."/>
            <person name="Fujiyama A."/>
            <person name="Inagaki F."/>
            <person name="Takami H."/>
        </authorList>
    </citation>
    <scope>NUCLEOTIDE SEQUENCE</scope>
    <source>
        <strain evidence="2">Expedition CK06-06</strain>
    </source>
</reference>
<feature type="non-terminal residue" evidence="2">
    <location>
        <position position="43"/>
    </location>
</feature>
<evidence type="ECO:0008006" key="3">
    <source>
        <dbReference type="Google" id="ProtNLM"/>
    </source>
</evidence>
<gene>
    <name evidence="2" type="ORF">S01H4_36707</name>
</gene>
<sequence>MELNKLLRENLRKYSAYEPGEQPKESGWLKLNTNENPFPPIPE</sequence>
<organism evidence="2">
    <name type="scientific">marine sediment metagenome</name>
    <dbReference type="NCBI Taxonomy" id="412755"/>
    <lineage>
        <taxon>unclassified sequences</taxon>
        <taxon>metagenomes</taxon>
        <taxon>ecological metagenomes</taxon>
    </lineage>
</organism>
<dbReference type="EMBL" id="BART01019645">
    <property type="protein sequence ID" value="GAG94462.1"/>
    <property type="molecule type" value="Genomic_DNA"/>
</dbReference>
<proteinExistence type="predicted"/>